<dbReference type="EMBL" id="AL445064">
    <property type="protein sequence ID" value="CAC11601.1"/>
    <property type="molecule type" value="Genomic_DNA"/>
</dbReference>
<dbReference type="PaxDb" id="273075-Ta0459"/>
<proteinExistence type="predicted"/>
<dbReference type="HOGENOM" id="CLU_134817_0_0_2"/>
<organism evidence="1 2">
    <name type="scientific">Thermoplasma acidophilum (strain ATCC 25905 / DSM 1728 / JCM 9062 / NBRC 15155 / AMRC-C165)</name>
    <dbReference type="NCBI Taxonomy" id="273075"/>
    <lineage>
        <taxon>Archaea</taxon>
        <taxon>Methanobacteriati</taxon>
        <taxon>Thermoplasmatota</taxon>
        <taxon>Thermoplasmata</taxon>
        <taxon>Thermoplasmatales</taxon>
        <taxon>Thermoplasmataceae</taxon>
        <taxon>Thermoplasma</taxon>
    </lineage>
</organism>
<evidence type="ECO:0008006" key="3">
    <source>
        <dbReference type="Google" id="ProtNLM"/>
    </source>
</evidence>
<dbReference type="InterPro" id="IPR018716">
    <property type="entry name" value="DUF2240"/>
</dbReference>
<dbReference type="eggNOG" id="arCOG04418">
    <property type="taxonomic scope" value="Archaea"/>
</dbReference>
<dbReference type="STRING" id="273075.gene:9571679"/>
<dbReference type="OrthoDB" id="56136at2157"/>
<keyword evidence="2" id="KW-1185">Reference proteome</keyword>
<dbReference type="RefSeq" id="WP_010900886.1">
    <property type="nucleotide sequence ID" value="NC_002578.1"/>
</dbReference>
<dbReference type="KEGG" id="tac:Ta0459"/>
<dbReference type="EnsemblBacteria" id="CAC11601">
    <property type="protein sequence ID" value="CAC11601"/>
    <property type="gene ID" value="CAC11601"/>
</dbReference>
<dbReference type="AlphaFoldDB" id="Q9HKY4"/>
<reference evidence="1 2" key="1">
    <citation type="journal article" date="2000" name="Nature">
        <title>The genome sequence of the thermoacidophilic scavenger Thermoplasma acidophilum.</title>
        <authorList>
            <person name="Ruepp A."/>
            <person name="Graml W."/>
            <person name="Santos-Martinez M.L."/>
            <person name="Koretke K.K."/>
            <person name="Volker C."/>
            <person name="Mewes H.W."/>
            <person name="Frishman D."/>
            <person name="Stocker S."/>
            <person name="Lupas A.N."/>
            <person name="Baumeister W."/>
        </authorList>
    </citation>
    <scope>NUCLEOTIDE SEQUENCE [LARGE SCALE GENOMIC DNA]</scope>
    <source>
        <strain evidence="2">ATCC 25905 / DSM 1728 / JCM 9062 / NBRC 15155 / AMRC-C165</strain>
    </source>
</reference>
<accession>Q9HKY4</accession>
<protein>
    <recommendedName>
        <fullName evidence="3">DUF2240 family protein</fullName>
    </recommendedName>
</protein>
<dbReference type="Proteomes" id="UP000001024">
    <property type="component" value="Chromosome"/>
</dbReference>
<dbReference type="Pfam" id="PF09999">
    <property type="entry name" value="DUF2240"/>
    <property type="match status" value="1"/>
</dbReference>
<name>Q9HKY4_THEAC</name>
<sequence>MDKDAARKIIAIVSADLKRPDSLTAQDFINVISFRRKMLPPDSVRKFVDAATAEGLLVKKGDRYSPNFSTSGVVVPLDFTVDDKTLFSSNADKPIIDRILDAAAASGRITKKEAITRARTLMENTKYLSFQTVLLSVLLDEGIDVSDFVREIEEKKMFLS</sequence>
<gene>
    <name evidence="1" type="ordered locus">Ta0459</name>
</gene>
<dbReference type="InParanoid" id="Q9HKY4"/>
<evidence type="ECO:0000313" key="1">
    <source>
        <dbReference type="EMBL" id="CAC11601.1"/>
    </source>
</evidence>
<evidence type="ECO:0000313" key="2">
    <source>
        <dbReference type="Proteomes" id="UP000001024"/>
    </source>
</evidence>